<dbReference type="SUPFAM" id="SSF54909">
    <property type="entry name" value="Dimeric alpha+beta barrel"/>
    <property type="match status" value="1"/>
</dbReference>
<dbReference type="Gene3D" id="3.30.70.100">
    <property type="match status" value="1"/>
</dbReference>
<accession>A0ABW8K3C8</accession>
<feature type="domain" description="ABM" evidence="1">
    <location>
        <begin position="8"/>
        <end position="65"/>
    </location>
</feature>
<dbReference type="GO" id="GO:0004497">
    <property type="term" value="F:monooxygenase activity"/>
    <property type="evidence" value="ECO:0007669"/>
    <property type="project" value="UniProtKB-KW"/>
</dbReference>
<evidence type="ECO:0000313" key="3">
    <source>
        <dbReference type="Proteomes" id="UP001620408"/>
    </source>
</evidence>
<keyword evidence="2" id="KW-0560">Oxidoreductase</keyword>
<evidence type="ECO:0000259" key="1">
    <source>
        <dbReference type="Pfam" id="PF03992"/>
    </source>
</evidence>
<protein>
    <submittedName>
        <fullName evidence="2">Antibiotic biosynthesis monooxygenase</fullName>
    </submittedName>
</protein>
<dbReference type="RefSeq" id="WP_379985155.1">
    <property type="nucleotide sequence ID" value="NZ_JADIKD010000009.1"/>
</dbReference>
<reference evidence="2 3" key="1">
    <citation type="submission" date="2020-10" db="EMBL/GenBank/DDBJ databases">
        <title>Phylogeny of dyella-like bacteria.</title>
        <authorList>
            <person name="Fu J."/>
        </authorList>
    </citation>
    <scope>NUCLEOTIDE SEQUENCE [LARGE SCALE GENOMIC DNA]</scope>
    <source>
        <strain evidence="2 3">BB4</strain>
    </source>
</reference>
<evidence type="ECO:0000313" key="2">
    <source>
        <dbReference type="EMBL" id="MFK2917400.1"/>
    </source>
</evidence>
<organism evidence="2 3">
    <name type="scientific">Dyella koreensis</name>
    <dbReference type="NCBI Taxonomy" id="311235"/>
    <lineage>
        <taxon>Bacteria</taxon>
        <taxon>Pseudomonadati</taxon>
        <taxon>Pseudomonadota</taxon>
        <taxon>Gammaproteobacteria</taxon>
        <taxon>Lysobacterales</taxon>
        <taxon>Rhodanobacteraceae</taxon>
        <taxon>Dyella</taxon>
    </lineage>
</organism>
<sequence length="117" mass="12988">MDNASPAFCAIYRWRLHPGSEASFVRAWSRITELLLTERGSLGSRLHRGPDDIWYSYTQWPSAAAKAEGLARPSVDPEAWQQLRDAIAESLPELILEPVSDFLAPLPQDGLSGRPAN</sequence>
<dbReference type="EMBL" id="JADIKD010000009">
    <property type="protein sequence ID" value="MFK2917400.1"/>
    <property type="molecule type" value="Genomic_DNA"/>
</dbReference>
<dbReference type="Pfam" id="PF03992">
    <property type="entry name" value="ABM"/>
    <property type="match status" value="1"/>
</dbReference>
<keyword evidence="3" id="KW-1185">Reference proteome</keyword>
<keyword evidence="2" id="KW-0503">Monooxygenase</keyword>
<name>A0ABW8K3C8_9GAMM</name>
<comment type="caution">
    <text evidence="2">The sequence shown here is derived from an EMBL/GenBank/DDBJ whole genome shotgun (WGS) entry which is preliminary data.</text>
</comment>
<proteinExistence type="predicted"/>
<gene>
    <name evidence="2" type="ORF">ISS97_09000</name>
</gene>
<dbReference type="InterPro" id="IPR007138">
    <property type="entry name" value="ABM_dom"/>
</dbReference>
<dbReference type="InterPro" id="IPR011008">
    <property type="entry name" value="Dimeric_a/b-barrel"/>
</dbReference>
<dbReference type="Proteomes" id="UP001620408">
    <property type="component" value="Unassembled WGS sequence"/>
</dbReference>